<protein>
    <recommendedName>
        <fullName evidence="12">Structural maintenance of chromosomes protein</fullName>
    </recommendedName>
</protein>
<feature type="coiled-coil region" evidence="13">
    <location>
        <begin position="254"/>
        <end position="302"/>
    </location>
</feature>
<dbReference type="InterPro" id="IPR005746">
    <property type="entry name" value="Thioredoxin"/>
</dbReference>
<sequence length="1371" mass="151490">LRTEQTFVLLRCVSGMYIKSMVIDGFKSYCQRTEIPGFDVQFNAITGLNGSGKSNILDAICFLLGITNLFHIRASNLQELVYKGGQAGITKATVSIVFDNTDKSISPYGYEQFDELTITRQVVVGGKNKYLINGTNATSTRVQDLFHSVQLNVNNPHFLIMQGRITKVLNMKPPEILSLLEEAASTKLYENKKEAALKTIEKKDSKLREIDRVLYEDITPTIRKLREERSSYLEYQKVVREIEHLSKLIVAYDFTRLEEAKQRSKDDLVKLETNLLSAKGSLEQLNAQKAEVDKKIVNLTEERQTLLGTALEEAERLLTERQKGEAVAAGSSTRAVERLRAAKKQLRSLDLQSAEVATHLAAKQRAAEAAAGAEFHDLEEAAQQAQDALTEAQANLAATTSGLGGGGSSSKRAGGLAEQARVAEGHRVAVETELRQLEMREEHLSKELAGGEKRLAAMEVKCGKEGQVEAQKRRQLVEQIAKVNEQLENIRRADEEAGGDESAITNRYNEEAKAARLLQARSEELGRQFHQLQFEYVDPTPDFDRRRVYGVVAKLFDLVDPKYATAIEVAAGGKLYNVVVDTETTAKALLERGQLPRRVTMLPLNRMRGNPVPVDVVQRAEALVGAENVAPALSLISYPSHLRPVMEFIFGGLLVCPTLDHARRVAFHPGVERRTITYDGDMFDPQGTLSGGSRSSGGDGAASLLIRVAQWRAAECEAVEAMTRAQAMQEAREAAAERARRRADLAETLDRTRHQLALVETNLRQSDTHRLRSDLERLREELAEVGESLKRGTTRLAEAKKAAEEAQWRVEHAQEEEARALREAEAAVCAARKRADAAEEALRQKQRLKETLRLEADELARELEQIKSSTELSRGEVANAEAAVETAGKQLEAAKAALAEARARMEEQQRLADAVATAIQTAKNEAGRLKETISATICEIDRLTHDVDIHSKESKEATIKLAQMLESNAWIAEERHHFGVANGPFDFGKRDPGEARKRVAQLSERRDKLSRTVNMRAMNMLGTAEEQYADLLRRREIVLADKRKIQAVIDDLDARKEQVLRAAYEKVNAEFSNIFSSLLPGTRAQLVPPEGQTILEGLQFRVAFGDTWKESLSELSGGQRSLVALALILALLLFKPAPIYILDEVDAALDLSHTQNIGQLIKNHFNNAQFIVVSLKDGMFNNANVLFKTKFVDGVSTVTRHTPSTSSSALASAALRSTKAAGDARPHQIGSTPVLRTWDPVELLTPTVTDSHRAAIIRDFVFLGMSVEVVVKKVDGDGLEAAIKGDKLLVCDFFATWCGPCKMLAPKLDAMAKENANVVFVKVDVDECQDLAEKYRVTAMPTLVVFKNGNEVGRVVGANEASIKELIQANA</sequence>
<dbReference type="SUPFAM" id="SSF52540">
    <property type="entry name" value="P-loop containing nucleoside triphosphate hydrolases"/>
    <property type="match status" value="1"/>
</dbReference>
<dbReference type="FunFam" id="3.40.50.300:FF:000385">
    <property type="entry name" value="Structural maintenance of chromosomes 2"/>
    <property type="match status" value="1"/>
</dbReference>
<keyword evidence="3" id="KW-0132">Cell division</keyword>
<dbReference type="InterPro" id="IPR013766">
    <property type="entry name" value="Thioredoxin_domain"/>
</dbReference>
<evidence type="ECO:0000256" key="4">
    <source>
        <dbReference type="ARBA" id="ARBA00022741"/>
    </source>
</evidence>
<proteinExistence type="inferred from homology"/>
<dbReference type="PRINTS" id="PR00421">
    <property type="entry name" value="THIOREDOXIN"/>
</dbReference>
<evidence type="ECO:0000256" key="10">
    <source>
        <dbReference type="ARBA" id="ARBA00023242"/>
    </source>
</evidence>
<comment type="similarity">
    <text evidence="2">Belongs to the SMC family. SMC2 subfamily.</text>
</comment>
<keyword evidence="5" id="KW-0498">Mitosis</keyword>
<keyword evidence="7 13" id="KW-0175">Coiled coil</keyword>
<keyword evidence="4" id="KW-0547">Nucleotide-binding</keyword>
<keyword evidence="8" id="KW-0226">DNA condensation</keyword>
<dbReference type="WBParaSite" id="TASK_0000326701-mRNA-1">
    <property type="protein sequence ID" value="TASK_0000326701-mRNA-1"/>
    <property type="gene ID" value="TASK_0000326701"/>
</dbReference>
<evidence type="ECO:0000256" key="12">
    <source>
        <dbReference type="PIRNR" id="PIRNR005719"/>
    </source>
</evidence>
<dbReference type="Pfam" id="PF06470">
    <property type="entry name" value="SMC_hinge"/>
    <property type="match status" value="1"/>
</dbReference>
<name>A0A158R767_TAEAS</name>
<dbReference type="Gene3D" id="3.40.30.10">
    <property type="entry name" value="Glutaredoxin"/>
    <property type="match status" value="1"/>
</dbReference>
<dbReference type="Pfam" id="PF00085">
    <property type="entry name" value="Thioredoxin"/>
    <property type="match status" value="1"/>
</dbReference>
<dbReference type="SMART" id="SM00968">
    <property type="entry name" value="SMC_hinge"/>
    <property type="match status" value="1"/>
</dbReference>
<evidence type="ECO:0000256" key="8">
    <source>
        <dbReference type="ARBA" id="ARBA00023067"/>
    </source>
</evidence>
<evidence type="ECO:0000256" key="2">
    <source>
        <dbReference type="ARBA" id="ARBA00005231"/>
    </source>
</evidence>
<dbReference type="Gene3D" id="3.40.50.300">
    <property type="entry name" value="P-loop containing nucleotide triphosphate hydrolases"/>
    <property type="match status" value="2"/>
</dbReference>
<evidence type="ECO:0000259" key="14">
    <source>
        <dbReference type="PROSITE" id="PS51352"/>
    </source>
</evidence>
<reference evidence="15" key="1">
    <citation type="submission" date="2016-04" db="UniProtKB">
        <authorList>
            <consortium name="WormBaseParasite"/>
        </authorList>
    </citation>
    <scope>IDENTIFICATION</scope>
</reference>
<dbReference type="Gene3D" id="3.30.70.1620">
    <property type="match status" value="1"/>
</dbReference>
<evidence type="ECO:0000256" key="1">
    <source>
        <dbReference type="ARBA" id="ARBA00004123"/>
    </source>
</evidence>
<dbReference type="GO" id="GO:0016887">
    <property type="term" value="F:ATP hydrolysis activity"/>
    <property type="evidence" value="ECO:0007669"/>
    <property type="project" value="InterPro"/>
</dbReference>
<dbReference type="Pfam" id="PF02463">
    <property type="entry name" value="SMC_N"/>
    <property type="match status" value="1"/>
</dbReference>
<evidence type="ECO:0000256" key="13">
    <source>
        <dbReference type="SAM" id="Coils"/>
    </source>
</evidence>
<evidence type="ECO:0000256" key="3">
    <source>
        <dbReference type="ARBA" id="ARBA00022618"/>
    </source>
</evidence>
<dbReference type="PANTHER" id="PTHR43977">
    <property type="entry name" value="STRUCTURAL MAINTENANCE OF CHROMOSOMES PROTEIN 3"/>
    <property type="match status" value="1"/>
</dbReference>
<dbReference type="Gene3D" id="1.20.1060.20">
    <property type="match status" value="1"/>
</dbReference>
<evidence type="ECO:0000256" key="9">
    <source>
        <dbReference type="ARBA" id="ARBA00023157"/>
    </source>
</evidence>
<dbReference type="InterPro" id="IPR027417">
    <property type="entry name" value="P-loop_NTPase"/>
</dbReference>
<organism evidence="15">
    <name type="scientific">Taenia asiatica</name>
    <name type="common">Asian tapeworm</name>
    <dbReference type="NCBI Taxonomy" id="60517"/>
    <lineage>
        <taxon>Eukaryota</taxon>
        <taxon>Metazoa</taxon>
        <taxon>Spiralia</taxon>
        <taxon>Lophotrochozoa</taxon>
        <taxon>Platyhelminthes</taxon>
        <taxon>Cestoda</taxon>
        <taxon>Eucestoda</taxon>
        <taxon>Cyclophyllidea</taxon>
        <taxon>Taeniidae</taxon>
        <taxon>Taenia</taxon>
    </lineage>
</organism>
<accession>A0A158R767</accession>
<keyword evidence="10 12" id="KW-0539">Nucleus</keyword>
<dbReference type="NCBIfam" id="TIGR01068">
    <property type="entry name" value="thioredoxin"/>
    <property type="match status" value="1"/>
</dbReference>
<dbReference type="PROSITE" id="PS51352">
    <property type="entry name" value="THIOREDOXIN_2"/>
    <property type="match status" value="1"/>
</dbReference>
<evidence type="ECO:0000256" key="6">
    <source>
        <dbReference type="ARBA" id="ARBA00022840"/>
    </source>
</evidence>
<dbReference type="GO" id="GO:0015035">
    <property type="term" value="F:protein-disulfide reductase activity"/>
    <property type="evidence" value="ECO:0007669"/>
    <property type="project" value="InterPro"/>
</dbReference>
<evidence type="ECO:0000256" key="7">
    <source>
        <dbReference type="ARBA" id="ARBA00023054"/>
    </source>
</evidence>
<dbReference type="PIRSF" id="PIRSF005719">
    <property type="entry name" value="SMC"/>
    <property type="match status" value="1"/>
</dbReference>
<feature type="coiled-coil region" evidence="13">
    <location>
        <begin position="427"/>
        <end position="496"/>
    </location>
</feature>
<comment type="subcellular location">
    <subcellularLocation>
        <location evidence="1 12">Nucleus</location>
    </subcellularLocation>
</comment>
<dbReference type="CDD" id="cd02947">
    <property type="entry name" value="TRX_family"/>
    <property type="match status" value="1"/>
</dbReference>
<dbReference type="CDD" id="cd03273">
    <property type="entry name" value="ABC_SMC2_euk"/>
    <property type="match status" value="1"/>
</dbReference>
<feature type="coiled-coil region" evidence="13">
    <location>
        <begin position="768"/>
        <end position="925"/>
    </location>
</feature>
<dbReference type="GO" id="GO:0005634">
    <property type="term" value="C:nucleus"/>
    <property type="evidence" value="ECO:0007669"/>
    <property type="project" value="UniProtKB-SubCell"/>
</dbReference>
<dbReference type="GO" id="GO:0051301">
    <property type="term" value="P:cell division"/>
    <property type="evidence" value="ECO:0007669"/>
    <property type="project" value="UniProtKB-KW"/>
</dbReference>
<feature type="domain" description="Thioredoxin" evidence="14">
    <location>
        <begin position="1232"/>
        <end position="1371"/>
    </location>
</feature>
<dbReference type="SUPFAM" id="SSF52833">
    <property type="entry name" value="Thioredoxin-like"/>
    <property type="match status" value="1"/>
</dbReference>
<dbReference type="STRING" id="60517.A0A158R767"/>
<keyword evidence="6" id="KW-0067">ATP-binding</keyword>
<evidence type="ECO:0000313" key="15">
    <source>
        <dbReference type="WBParaSite" id="TASK_0000326701-mRNA-1"/>
    </source>
</evidence>
<dbReference type="InterPro" id="IPR024704">
    <property type="entry name" value="SMC"/>
</dbReference>
<dbReference type="InterPro" id="IPR010935">
    <property type="entry name" value="SMC_hinge"/>
</dbReference>
<dbReference type="InterPro" id="IPR036249">
    <property type="entry name" value="Thioredoxin-like_sf"/>
</dbReference>
<dbReference type="InterPro" id="IPR027120">
    <property type="entry name" value="Smc2_ABC"/>
</dbReference>
<dbReference type="InterPro" id="IPR036277">
    <property type="entry name" value="SMC_hinge_sf"/>
</dbReference>
<evidence type="ECO:0000256" key="11">
    <source>
        <dbReference type="ARBA" id="ARBA00023306"/>
    </source>
</evidence>
<keyword evidence="11" id="KW-0131">Cell cycle</keyword>
<keyword evidence="9" id="KW-1015">Disulfide bond</keyword>
<dbReference type="SUPFAM" id="SSF75553">
    <property type="entry name" value="Smc hinge domain"/>
    <property type="match status" value="1"/>
</dbReference>
<dbReference type="InterPro" id="IPR003395">
    <property type="entry name" value="RecF/RecN/SMC_N"/>
</dbReference>
<evidence type="ECO:0000256" key="5">
    <source>
        <dbReference type="ARBA" id="ARBA00022776"/>
    </source>
</evidence>
<dbReference type="GO" id="GO:0030261">
    <property type="term" value="P:chromosome condensation"/>
    <property type="evidence" value="ECO:0007669"/>
    <property type="project" value="UniProtKB-KW"/>
</dbReference>
<dbReference type="GO" id="GO:0005694">
    <property type="term" value="C:chromosome"/>
    <property type="evidence" value="ECO:0007669"/>
    <property type="project" value="InterPro"/>
</dbReference>
<dbReference type="GO" id="GO:0005524">
    <property type="term" value="F:ATP binding"/>
    <property type="evidence" value="ECO:0007669"/>
    <property type="project" value="UniProtKB-KW"/>
</dbReference>